<proteinExistence type="predicted"/>
<name>E6TVN0_EVAC2</name>
<dbReference type="Proteomes" id="UP000001401">
    <property type="component" value="Chromosome"/>
</dbReference>
<organism evidence="1 2">
    <name type="scientific">Evansella cellulosilytica (strain ATCC 21833 / DSM 2522 / FERM P-1141 / JCM 9156 / N-4)</name>
    <name type="common">Bacillus cellulosilyticus</name>
    <dbReference type="NCBI Taxonomy" id="649639"/>
    <lineage>
        <taxon>Bacteria</taxon>
        <taxon>Bacillati</taxon>
        <taxon>Bacillota</taxon>
        <taxon>Bacilli</taxon>
        <taxon>Bacillales</taxon>
        <taxon>Bacillaceae</taxon>
        <taxon>Evansella</taxon>
    </lineage>
</organism>
<evidence type="ECO:0000313" key="1">
    <source>
        <dbReference type="EMBL" id="ADU32158.1"/>
    </source>
</evidence>
<accession>E6TVN0</accession>
<dbReference type="AlphaFoldDB" id="E6TVN0"/>
<dbReference type="KEGG" id="bco:Bcell_3923"/>
<gene>
    <name evidence="1" type="ordered locus">Bcell_3923</name>
</gene>
<keyword evidence="2" id="KW-1185">Reference proteome</keyword>
<reference evidence="1" key="1">
    <citation type="submission" date="2010-12" db="EMBL/GenBank/DDBJ databases">
        <title>Complete sequence of Bacillus cellulosilyticus DSM 2522.</title>
        <authorList>
            <consortium name="US DOE Joint Genome Institute"/>
            <person name="Lucas S."/>
            <person name="Copeland A."/>
            <person name="Lapidus A."/>
            <person name="Cheng J.-F."/>
            <person name="Bruce D."/>
            <person name="Goodwin L."/>
            <person name="Pitluck S."/>
            <person name="Chertkov O."/>
            <person name="Detter J.C."/>
            <person name="Han C."/>
            <person name="Tapia R."/>
            <person name="Land M."/>
            <person name="Hauser L."/>
            <person name="Jeffries C."/>
            <person name="Kyrpides N."/>
            <person name="Ivanova N."/>
            <person name="Mikhailova N."/>
            <person name="Brumm P."/>
            <person name="Mead D."/>
            <person name="Woyke T."/>
        </authorList>
    </citation>
    <scope>NUCLEOTIDE SEQUENCE [LARGE SCALE GENOMIC DNA]</scope>
    <source>
        <strain evidence="1">DSM 2522</strain>
    </source>
</reference>
<dbReference type="EMBL" id="CP002394">
    <property type="protein sequence ID" value="ADU32158.1"/>
    <property type="molecule type" value="Genomic_DNA"/>
</dbReference>
<dbReference type="HOGENOM" id="CLU_2696773_0_0_9"/>
<sequence length="73" mass="8428">MTCKRKDSKAKLENVDMNSLRHLRLYKTTSKIEVMTIGITQYAMIGTRFTIPIKTIMAGRKKMIPHNSILMTK</sequence>
<evidence type="ECO:0000313" key="2">
    <source>
        <dbReference type="Proteomes" id="UP000001401"/>
    </source>
</evidence>
<protein>
    <submittedName>
        <fullName evidence="1">Uncharacterized protein</fullName>
    </submittedName>
</protein>